<dbReference type="AlphaFoldDB" id="A0A2I8EYI9"/>
<proteinExistence type="predicted"/>
<dbReference type="OrthoDB" id="773332at2"/>
<dbReference type="Gene3D" id="1.10.340.20">
    <property type="entry name" value="Apc36109-like domain"/>
    <property type="match status" value="1"/>
</dbReference>
<name>A0A2I8EYI9_9BURK</name>
<dbReference type="RefSeq" id="WP_042311790.1">
    <property type="nucleotide sequence ID" value="NZ_CP026113.1"/>
</dbReference>
<dbReference type="KEGG" id="pter:C2L65_34115"/>
<evidence type="ECO:0000313" key="2">
    <source>
        <dbReference type="Proteomes" id="UP000243502"/>
    </source>
</evidence>
<evidence type="ECO:0000313" key="1">
    <source>
        <dbReference type="EMBL" id="AUT64683.1"/>
    </source>
</evidence>
<dbReference type="EMBL" id="CP026113">
    <property type="protein sequence ID" value="AUT64683.1"/>
    <property type="molecule type" value="Genomic_DNA"/>
</dbReference>
<dbReference type="Proteomes" id="UP000243502">
    <property type="component" value="Chromosome 3"/>
</dbReference>
<dbReference type="InterPro" id="IPR023162">
    <property type="entry name" value="Apc36109-like_dom_sf"/>
</dbReference>
<sequence>MKKVFVGLDLDVKGILLREWDPIGISDSPEAEDEYDSYVPHVSNMLRQQKTPEELYAYLRWIEVERICLDGDKAHTRNIANKLADLPKD</sequence>
<organism evidence="1 2">
    <name type="scientific">Paraburkholderia terrae</name>
    <dbReference type="NCBI Taxonomy" id="311230"/>
    <lineage>
        <taxon>Bacteria</taxon>
        <taxon>Pseudomonadati</taxon>
        <taxon>Pseudomonadota</taxon>
        <taxon>Betaproteobacteria</taxon>
        <taxon>Burkholderiales</taxon>
        <taxon>Burkholderiaceae</taxon>
        <taxon>Paraburkholderia</taxon>
    </lineage>
</organism>
<accession>A0A2I8EYI9</accession>
<gene>
    <name evidence="1" type="ORF">C2L65_34115</name>
</gene>
<reference evidence="1 2" key="1">
    <citation type="submission" date="2018-01" db="EMBL/GenBank/DDBJ databases">
        <title>Species boundaries and ecological features among Paraburkholderia terrae DSMZ17804T, P. hospita DSMZ17164T and P. caribensis DSMZ13236T.</title>
        <authorList>
            <person name="Pratama A.A."/>
        </authorList>
    </citation>
    <scope>NUCLEOTIDE SEQUENCE [LARGE SCALE GENOMIC DNA]</scope>
    <source>
        <strain evidence="1 2">DSM 17804</strain>
    </source>
</reference>
<protein>
    <submittedName>
        <fullName evidence="1">Uncharacterized protein</fullName>
    </submittedName>
</protein>